<evidence type="ECO:0000313" key="2">
    <source>
        <dbReference type="EMBL" id="CAK0778967.1"/>
    </source>
</evidence>
<protein>
    <submittedName>
        <fullName evidence="2">Uncharacterized protein</fullName>
    </submittedName>
</protein>
<feature type="compositionally biased region" description="Basic and acidic residues" evidence="1">
    <location>
        <begin position="248"/>
        <end position="266"/>
    </location>
</feature>
<feature type="compositionally biased region" description="Polar residues" evidence="1">
    <location>
        <begin position="371"/>
        <end position="387"/>
    </location>
</feature>
<feature type="region of interest" description="Disordered" evidence="1">
    <location>
        <begin position="486"/>
        <end position="506"/>
    </location>
</feature>
<feature type="compositionally biased region" description="Low complexity" evidence="1">
    <location>
        <begin position="227"/>
        <end position="240"/>
    </location>
</feature>
<proteinExistence type="predicted"/>
<sequence length="698" mass="74453">MAKEGGLQPRILSCSVPQVHAVLASPGFLKAYYQQEISINAPSIRPWTHDQFVPEADFRRSCRLVYLAKSPSSLWHVRNAWGGAENPNETVDALEMALCRATGRLTVTVATDMLVHNGGPLLQAVRMWTKQWSFTAAPGRDAATAGCTVYGTASSRPAALDAALQQVAGLTELLKAEISSLAAQGKLISHEEAQETMTKGAPGSPGTPEQTYSDGGPLLKAHMTPVSHSPSAKASAAAYSQPVRGAKVPHDSRLSASDYERARPTVEPEQAAQSFLSAKPCIVKACASDEGRLSGMRLGAVLSKGEHRPQKYAGNLKQESSMSAELGSLMQLKVCKTPGGTRSISEESWGRPATPDVQPGPGPLKFRASSEDTSPGTETPSDNTQSGVLEENAPLALLPMPQLPRISVKPSPTSPLYGAQYPPLSAQMSTGTDPAKALQTMMEVAVDTVNTVAHIAMETVNKMSTVTIEQLNHAARHQEALHMKAPPSRYHHDQDSGARQPPSMSPARKQLYAAGSVLDKAKLWDLRASQENASHPTDETPLQTPCRAPAASTQARPAIVPLLWQGSSPFEYRGLETESDDDETPRGLPAAVAAAHVSVNGQHQVLMQSKPALQSHSNAPPPLKLKLNVGNGAHSQAQKDTPPLQNVCPPQPLPECKQAEIACGDAAQEAIMKTSHGAKAGRLRRMWPWRDASGAKRS</sequence>
<dbReference type="Proteomes" id="UP001314263">
    <property type="component" value="Unassembled WGS sequence"/>
</dbReference>
<feature type="region of interest" description="Disordered" evidence="1">
    <location>
        <begin position="337"/>
        <end position="387"/>
    </location>
</feature>
<evidence type="ECO:0000313" key="3">
    <source>
        <dbReference type="Proteomes" id="UP001314263"/>
    </source>
</evidence>
<feature type="region of interest" description="Disordered" evidence="1">
    <location>
        <begin position="192"/>
        <end position="268"/>
    </location>
</feature>
<name>A0AAV1I6N9_9CHLO</name>
<accession>A0AAV1I6N9</accession>
<dbReference type="EMBL" id="CAUYUE010000005">
    <property type="protein sequence ID" value="CAK0778967.1"/>
    <property type="molecule type" value="Genomic_DNA"/>
</dbReference>
<organism evidence="2 3">
    <name type="scientific">Coccomyxa viridis</name>
    <dbReference type="NCBI Taxonomy" id="1274662"/>
    <lineage>
        <taxon>Eukaryota</taxon>
        <taxon>Viridiplantae</taxon>
        <taxon>Chlorophyta</taxon>
        <taxon>core chlorophytes</taxon>
        <taxon>Trebouxiophyceae</taxon>
        <taxon>Trebouxiophyceae incertae sedis</taxon>
        <taxon>Coccomyxaceae</taxon>
        <taxon>Coccomyxa</taxon>
    </lineage>
</organism>
<dbReference type="AlphaFoldDB" id="A0AAV1I6N9"/>
<evidence type="ECO:0000256" key="1">
    <source>
        <dbReference type="SAM" id="MobiDB-lite"/>
    </source>
</evidence>
<reference evidence="2 3" key="1">
    <citation type="submission" date="2023-10" db="EMBL/GenBank/DDBJ databases">
        <authorList>
            <person name="Maclean D."/>
            <person name="Macfadyen A."/>
        </authorList>
    </citation>
    <scope>NUCLEOTIDE SEQUENCE [LARGE SCALE GENOMIC DNA]</scope>
</reference>
<gene>
    <name evidence="2" type="ORF">CVIRNUC_004673</name>
</gene>
<keyword evidence="3" id="KW-1185">Reference proteome</keyword>
<comment type="caution">
    <text evidence="2">The sequence shown here is derived from an EMBL/GenBank/DDBJ whole genome shotgun (WGS) entry which is preliminary data.</text>
</comment>